<protein>
    <submittedName>
        <fullName evidence="2">Uncharacterized protein</fullName>
    </submittedName>
</protein>
<dbReference type="EMBL" id="JXIG01000626">
    <property type="protein sequence ID" value="KIT96966.1"/>
    <property type="molecule type" value="Genomic_DNA"/>
</dbReference>
<dbReference type="EMBL" id="PGWZ01000558">
    <property type="protein sequence ID" value="PPJ69820.1"/>
    <property type="molecule type" value="Genomic_DNA"/>
</dbReference>
<evidence type="ECO:0000313" key="4">
    <source>
        <dbReference type="Proteomes" id="UP000238775"/>
    </source>
</evidence>
<sequence>MQLLILTDIFYRITVYICPNSVRSLSHFNSKVKILPKFKVILRSLNSCFLEKHAP</sequence>
<comment type="caution">
    <text evidence="2">The sequence shown here is derived from an EMBL/GenBank/DDBJ whole genome shotgun (WGS) entry which is preliminary data.</text>
</comment>
<reference evidence="2 4" key="2">
    <citation type="submission" date="2017-11" db="EMBL/GenBank/DDBJ databases">
        <authorList>
            <person name="Founou R.C."/>
            <person name="Founou L."/>
            <person name="Allam M."/>
            <person name="Ismail A."/>
            <person name="Essack S.Y."/>
        </authorList>
    </citation>
    <scope>NUCLEOTIDE SEQUENCE [LARGE SCALE GENOMIC DNA]</scope>
    <source>
        <strain evidence="2 4">G703N2B1</strain>
    </source>
</reference>
<evidence type="ECO:0000313" key="3">
    <source>
        <dbReference type="Proteomes" id="UP000032274"/>
    </source>
</evidence>
<organism evidence="2 4">
    <name type="scientific">Staphylococcus aureus</name>
    <dbReference type="NCBI Taxonomy" id="1280"/>
    <lineage>
        <taxon>Bacteria</taxon>
        <taxon>Bacillati</taxon>
        <taxon>Bacillota</taxon>
        <taxon>Bacilli</taxon>
        <taxon>Bacillales</taxon>
        <taxon>Staphylococcaceae</taxon>
        <taxon>Staphylococcus</taxon>
    </lineage>
</organism>
<evidence type="ECO:0000313" key="2">
    <source>
        <dbReference type="EMBL" id="PPJ69820.1"/>
    </source>
</evidence>
<dbReference type="RefSeq" id="WP_031927726.1">
    <property type="nucleotide sequence ID" value="NZ_BAABSP010000003.1"/>
</dbReference>
<evidence type="ECO:0000313" key="1">
    <source>
        <dbReference type="EMBL" id="KIT96966.1"/>
    </source>
</evidence>
<reference evidence="1 3" key="1">
    <citation type="submission" date="2015-01" db="EMBL/GenBank/DDBJ databases">
        <title>Characterization of Swiss Staphylococcus aureus strains involved in food poisoning.</title>
        <authorList>
            <person name="Crovadore J."/>
            <person name="Chablais R."/>
            <person name="Tonacini J."/>
            <person name="Schnyder B."/>
            <person name="Lefort F."/>
        </authorList>
    </citation>
    <scope>NUCLEOTIDE SEQUENCE [LARGE SCALE GENOMIC DNA]</scope>
    <source>
        <strain evidence="1 3">SA-120</strain>
    </source>
</reference>
<gene>
    <name evidence="2" type="ORF">CV021_14685</name>
    <name evidence="1" type="ORF">QU38_07895</name>
</gene>
<dbReference type="AlphaFoldDB" id="A0A0D1JS86"/>
<accession>A0A0D1JS86</accession>
<name>A0A0D1JS86_STAAU</name>
<accession>A0A6B5F8K3</accession>
<proteinExistence type="predicted"/>
<dbReference type="Proteomes" id="UP000238775">
    <property type="component" value="Unassembled WGS sequence"/>
</dbReference>
<dbReference type="Proteomes" id="UP000032274">
    <property type="component" value="Unassembled WGS sequence"/>
</dbReference>